<dbReference type="PANTHER" id="PTHR43031">
    <property type="entry name" value="FAD-DEPENDENT OXIDOREDUCTASE"/>
    <property type="match status" value="1"/>
</dbReference>
<dbReference type="InterPro" id="IPR036873">
    <property type="entry name" value="Rhodanese-like_dom_sf"/>
</dbReference>
<dbReference type="AlphaFoldDB" id="A0A1H0B671"/>
<dbReference type="Proteomes" id="UP000198778">
    <property type="component" value="Unassembled WGS sequence"/>
</dbReference>
<feature type="domain" description="Rhodanese" evidence="1">
    <location>
        <begin position="38"/>
        <end position="123"/>
    </location>
</feature>
<keyword evidence="2" id="KW-0808">Transferase</keyword>
<dbReference type="OrthoDB" id="9808735at2"/>
<dbReference type="InterPro" id="IPR001763">
    <property type="entry name" value="Rhodanese-like_dom"/>
</dbReference>
<organism evidence="2 3">
    <name type="scientific">Alkalicoccus daliensis</name>
    <dbReference type="NCBI Taxonomy" id="745820"/>
    <lineage>
        <taxon>Bacteria</taxon>
        <taxon>Bacillati</taxon>
        <taxon>Bacillota</taxon>
        <taxon>Bacilli</taxon>
        <taxon>Bacillales</taxon>
        <taxon>Bacillaceae</taxon>
        <taxon>Alkalicoccus</taxon>
    </lineage>
</organism>
<name>A0A1H0B671_9BACI</name>
<evidence type="ECO:0000313" key="3">
    <source>
        <dbReference type="Proteomes" id="UP000198778"/>
    </source>
</evidence>
<dbReference type="InterPro" id="IPR050229">
    <property type="entry name" value="GlpE_sulfurtransferase"/>
</dbReference>
<sequence>MTWWMILILILLLIAFILFRLRKPSYLTTLDQEEFTKNYRKAQLIDVREEREFKTGHILGARNIPLSQLRMRNAEIRPDKPVYLYDQNGSRSIQAAKILKKKRNAEDISMLKGGFKKWSGKIKK</sequence>
<reference evidence="3" key="1">
    <citation type="submission" date="2016-10" db="EMBL/GenBank/DDBJ databases">
        <authorList>
            <person name="Varghese N."/>
            <person name="Submissions S."/>
        </authorList>
    </citation>
    <scope>NUCLEOTIDE SEQUENCE [LARGE SCALE GENOMIC DNA]</scope>
    <source>
        <strain evidence="3">CGMCC 1.10369</strain>
    </source>
</reference>
<dbReference type="SMART" id="SM00450">
    <property type="entry name" value="RHOD"/>
    <property type="match status" value="1"/>
</dbReference>
<dbReference type="SUPFAM" id="SSF52821">
    <property type="entry name" value="Rhodanese/Cell cycle control phosphatase"/>
    <property type="match status" value="1"/>
</dbReference>
<proteinExistence type="predicted"/>
<dbReference type="Gene3D" id="3.40.250.10">
    <property type="entry name" value="Rhodanese-like domain"/>
    <property type="match status" value="1"/>
</dbReference>
<protein>
    <submittedName>
        <fullName evidence="2">Rhodanese-related sulfurtransferase</fullName>
    </submittedName>
</protein>
<keyword evidence="3" id="KW-1185">Reference proteome</keyword>
<dbReference type="RefSeq" id="WP_090840715.1">
    <property type="nucleotide sequence ID" value="NZ_FNIL01000001.1"/>
</dbReference>
<dbReference type="Pfam" id="PF00581">
    <property type="entry name" value="Rhodanese"/>
    <property type="match status" value="1"/>
</dbReference>
<gene>
    <name evidence="2" type="ORF">SAMN04488053_101767</name>
</gene>
<dbReference type="GO" id="GO:0016740">
    <property type="term" value="F:transferase activity"/>
    <property type="evidence" value="ECO:0007669"/>
    <property type="project" value="UniProtKB-KW"/>
</dbReference>
<dbReference type="STRING" id="745820.SAMN04488053_101767"/>
<dbReference type="CDD" id="cd00158">
    <property type="entry name" value="RHOD"/>
    <property type="match status" value="1"/>
</dbReference>
<dbReference type="PANTHER" id="PTHR43031:SF18">
    <property type="entry name" value="RHODANESE-RELATED SULFURTRANSFERASES"/>
    <property type="match status" value="1"/>
</dbReference>
<accession>A0A1H0B671</accession>
<dbReference type="EMBL" id="FNIL01000001">
    <property type="protein sequence ID" value="SDN41052.1"/>
    <property type="molecule type" value="Genomic_DNA"/>
</dbReference>
<evidence type="ECO:0000313" key="2">
    <source>
        <dbReference type="EMBL" id="SDN41052.1"/>
    </source>
</evidence>
<evidence type="ECO:0000259" key="1">
    <source>
        <dbReference type="PROSITE" id="PS50206"/>
    </source>
</evidence>
<dbReference type="PROSITE" id="PS50206">
    <property type="entry name" value="RHODANESE_3"/>
    <property type="match status" value="1"/>
</dbReference>